<gene>
    <name evidence="1" type="ORF">FLAT13_00273</name>
</gene>
<protein>
    <submittedName>
        <fullName evidence="1">Uncharacterized protein</fullName>
    </submittedName>
</protein>
<reference evidence="1 2" key="1">
    <citation type="submission" date="2020-06" db="EMBL/GenBank/DDBJ databases">
        <authorList>
            <person name="Criscuolo A."/>
        </authorList>
    </citation>
    <scope>NUCLEOTIDE SEQUENCE [LARGE SCALE GENOMIC DNA]</scope>
    <source>
        <strain evidence="2">CIP 111411</strain>
    </source>
</reference>
<dbReference type="EMBL" id="CAIJDP010000049">
    <property type="protein sequence ID" value="CAD0000876.1"/>
    <property type="molecule type" value="Genomic_DNA"/>
</dbReference>
<organism evidence="1 2">
    <name type="scientific">Flavobacterium salmonis</name>
    <dbReference type="NCBI Taxonomy" id="2654844"/>
    <lineage>
        <taxon>Bacteria</taxon>
        <taxon>Pseudomonadati</taxon>
        <taxon>Bacteroidota</taxon>
        <taxon>Flavobacteriia</taxon>
        <taxon>Flavobacteriales</taxon>
        <taxon>Flavobacteriaceae</taxon>
        <taxon>Flavobacterium</taxon>
    </lineage>
</organism>
<proteinExistence type="predicted"/>
<dbReference type="RefSeq" id="WP_180907659.1">
    <property type="nucleotide sequence ID" value="NZ_CAIJDP010000049.1"/>
</dbReference>
<name>A0A6V6YNB4_9FLAO</name>
<comment type="caution">
    <text evidence="1">The sequence shown here is derived from an EMBL/GenBank/DDBJ whole genome shotgun (WGS) entry which is preliminary data.</text>
</comment>
<dbReference type="Proteomes" id="UP000530060">
    <property type="component" value="Unassembled WGS sequence"/>
</dbReference>
<evidence type="ECO:0000313" key="1">
    <source>
        <dbReference type="EMBL" id="CAD0000876.1"/>
    </source>
</evidence>
<keyword evidence="2" id="KW-1185">Reference proteome</keyword>
<accession>A0A6V6YNB4</accession>
<evidence type="ECO:0000313" key="2">
    <source>
        <dbReference type="Proteomes" id="UP000530060"/>
    </source>
</evidence>
<dbReference type="AlphaFoldDB" id="A0A6V6YNB4"/>
<sequence>MIKTTYEITIIDNDVTLLLHNKKNGGLYTYHKEQNRISFNDANGNKIYNYPQTISVNYKEFELIKKGEIINFKDEKIMAYLSTKEVQELAEKTFYEEGQTRIYDFSNQMFTIQFSGE</sequence>